<name>A0A6M1RZT6_9BACT</name>
<dbReference type="Pfam" id="PF02630">
    <property type="entry name" value="SCO1-SenC"/>
    <property type="match status" value="1"/>
</dbReference>
<comment type="caution">
    <text evidence="6">The sequence shown here is derived from an EMBL/GenBank/DDBJ whole genome shotgun (WGS) entry which is preliminary data.</text>
</comment>
<evidence type="ECO:0000256" key="1">
    <source>
        <dbReference type="ARBA" id="ARBA00010996"/>
    </source>
</evidence>
<gene>
    <name evidence="6" type="ORF">G4L39_04340</name>
</gene>
<protein>
    <submittedName>
        <fullName evidence="6">Electron transporter SenC</fullName>
    </submittedName>
</protein>
<feature type="binding site" evidence="3">
    <location>
        <position position="171"/>
    </location>
    <ligand>
        <name>Cu cation</name>
        <dbReference type="ChEBI" id="CHEBI:23378"/>
    </ligand>
</feature>
<dbReference type="GO" id="GO:0046872">
    <property type="term" value="F:metal ion binding"/>
    <property type="evidence" value="ECO:0007669"/>
    <property type="project" value="UniProtKB-KW"/>
</dbReference>
<keyword evidence="4" id="KW-1015">Disulfide bond</keyword>
<sequence>MNRNRIRVWACCLALGLAGCSRDSQPLGPAAGPPLAPRHYEVRGVVIELDPARSNLLVRHEEIPGYMRAMTMPFAVRDTNLLAGLASGDSIRFRLVVTETDGWIETLEKVNTPATNRLPLTGPFRLVRDVDPLQPGDLLPHYPLTNQWGQPFSTTNFHGRVLVLSFIYTRCPFPTFCPRTMQELVRAWHALAADAAAPAKVHFLVVSFDPEFDTPQVLRAYGQSHGVPEEGWTLATGALIEVTALAEQFGLTFWREDGGWAHNLRTAVIGADGRVREILVGNRWTADDLAQAIRKALAAEKPAMP</sequence>
<dbReference type="Pfam" id="PF11604">
    <property type="entry name" value="CusF_Ec"/>
    <property type="match status" value="1"/>
</dbReference>
<dbReference type="PANTHER" id="PTHR12151">
    <property type="entry name" value="ELECTRON TRANSPORT PROTIN SCO1/SENC FAMILY MEMBER"/>
    <property type="match status" value="1"/>
</dbReference>
<dbReference type="SUPFAM" id="SSF52833">
    <property type="entry name" value="Thioredoxin-like"/>
    <property type="match status" value="1"/>
</dbReference>
<dbReference type="Gene3D" id="2.40.50.320">
    <property type="entry name" value="Copper binding periplasmic protein CusF"/>
    <property type="match status" value="1"/>
</dbReference>
<feature type="binding site" evidence="3">
    <location>
        <position position="177"/>
    </location>
    <ligand>
        <name>Cu cation</name>
        <dbReference type="ChEBI" id="CHEBI:23378"/>
    </ligand>
</feature>
<dbReference type="AlphaFoldDB" id="A0A6M1RZT6"/>
<comment type="similarity">
    <text evidence="1">Belongs to the SCO1/2 family.</text>
</comment>
<feature type="disulfide bond" description="Redox-active" evidence="4">
    <location>
        <begin position="171"/>
        <end position="177"/>
    </location>
</feature>
<evidence type="ECO:0000256" key="3">
    <source>
        <dbReference type="PIRSR" id="PIRSR603782-1"/>
    </source>
</evidence>
<proteinExistence type="inferred from homology"/>
<accession>A0A6M1RZT6</accession>
<dbReference type="InterPro" id="IPR042230">
    <property type="entry name" value="CusF_sf"/>
</dbReference>
<feature type="binding site" evidence="3">
    <location>
        <position position="262"/>
    </location>
    <ligand>
        <name>Cu cation</name>
        <dbReference type="ChEBI" id="CHEBI:23378"/>
    </ligand>
</feature>
<dbReference type="PROSITE" id="PS51257">
    <property type="entry name" value="PROKAR_LIPOPROTEIN"/>
    <property type="match status" value="1"/>
</dbReference>
<dbReference type="RefSeq" id="WP_165106206.1">
    <property type="nucleotide sequence ID" value="NZ_JAAKYA010000027.1"/>
</dbReference>
<evidence type="ECO:0000259" key="5">
    <source>
        <dbReference type="PROSITE" id="PS51352"/>
    </source>
</evidence>
<dbReference type="InterPro" id="IPR021647">
    <property type="entry name" value="CusF_Ec"/>
</dbReference>
<dbReference type="InterPro" id="IPR036249">
    <property type="entry name" value="Thioredoxin-like_sf"/>
</dbReference>
<organism evidence="6 7">
    <name type="scientific">Limisphaera ngatamarikiensis</name>
    <dbReference type="NCBI Taxonomy" id="1324935"/>
    <lineage>
        <taxon>Bacteria</taxon>
        <taxon>Pseudomonadati</taxon>
        <taxon>Verrucomicrobiota</taxon>
        <taxon>Verrucomicrobiia</taxon>
        <taxon>Limisphaerales</taxon>
        <taxon>Limisphaeraceae</taxon>
        <taxon>Limisphaera</taxon>
    </lineage>
</organism>
<dbReference type="CDD" id="cd02968">
    <property type="entry name" value="SCO"/>
    <property type="match status" value="1"/>
</dbReference>
<keyword evidence="7" id="KW-1185">Reference proteome</keyword>
<dbReference type="PROSITE" id="PS51352">
    <property type="entry name" value="THIOREDOXIN_2"/>
    <property type="match status" value="1"/>
</dbReference>
<evidence type="ECO:0000256" key="4">
    <source>
        <dbReference type="PIRSR" id="PIRSR603782-2"/>
    </source>
</evidence>
<evidence type="ECO:0000313" key="6">
    <source>
        <dbReference type="EMBL" id="NGO38630.1"/>
    </source>
</evidence>
<dbReference type="PANTHER" id="PTHR12151:SF25">
    <property type="entry name" value="LINALOOL DEHYDRATASE_ISOMERASE DOMAIN-CONTAINING PROTEIN"/>
    <property type="match status" value="1"/>
</dbReference>
<dbReference type="Gene3D" id="3.40.30.10">
    <property type="entry name" value="Glutaredoxin"/>
    <property type="match status" value="1"/>
</dbReference>
<keyword evidence="3" id="KW-0479">Metal-binding</keyword>
<dbReference type="InterPro" id="IPR003782">
    <property type="entry name" value="SCO1/SenC"/>
</dbReference>
<keyword evidence="2 3" id="KW-0186">Copper</keyword>
<evidence type="ECO:0000313" key="7">
    <source>
        <dbReference type="Proteomes" id="UP000477311"/>
    </source>
</evidence>
<feature type="domain" description="Thioredoxin" evidence="5">
    <location>
        <begin position="133"/>
        <end position="298"/>
    </location>
</feature>
<dbReference type="EMBL" id="JAAKYA010000027">
    <property type="protein sequence ID" value="NGO38630.1"/>
    <property type="molecule type" value="Genomic_DNA"/>
</dbReference>
<evidence type="ECO:0000256" key="2">
    <source>
        <dbReference type="ARBA" id="ARBA00023008"/>
    </source>
</evidence>
<reference evidence="6 7" key="1">
    <citation type="submission" date="2020-02" db="EMBL/GenBank/DDBJ databases">
        <title>Draft genome sequence of Limisphaera ngatamarikiensis NGM72.4T, a thermophilic Verrucomicrobia grouped in subdivision 3.</title>
        <authorList>
            <person name="Carere C.R."/>
            <person name="Steen J."/>
            <person name="Hugenholtz P."/>
            <person name="Stott M.B."/>
        </authorList>
    </citation>
    <scope>NUCLEOTIDE SEQUENCE [LARGE SCALE GENOMIC DNA]</scope>
    <source>
        <strain evidence="6 7">NGM72.4</strain>
    </source>
</reference>
<dbReference type="InterPro" id="IPR013766">
    <property type="entry name" value="Thioredoxin_domain"/>
</dbReference>
<dbReference type="Proteomes" id="UP000477311">
    <property type="component" value="Unassembled WGS sequence"/>
</dbReference>